<dbReference type="Proteomes" id="UP000663760">
    <property type="component" value="Chromosome 10"/>
</dbReference>
<proteinExistence type="predicted"/>
<dbReference type="PANTHER" id="PTHR34356:SF3">
    <property type="entry name" value="EXPRESSED PROTEIN"/>
    <property type="match status" value="1"/>
</dbReference>
<accession>A0A7I8L1M0</accession>
<evidence type="ECO:0000313" key="3">
    <source>
        <dbReference type="Proteomes" id="UP000663760"/>
    </source>
</evidence>
<gene>
    <name evidence="2" type="ORF">SI8410_10014164</name>
</gene>
<feature type="compositionally biased region" description="Low complexity" evidence="1">
    <location>
        <begin position="225"/>
        <end position="238"/>
    </location>
</feature>
<feature type="region of interest" description="Disordered" evidence="1">
    <location>
        <begin position="144"/>
        <end position="268"/>
    </location>
</feature>
<evidence type="ECO:0000256" key="1">
    <source>
        <dbReference type="SAM" id="MobiDB-lite"/>
    </source>
</evidence>
<dbReference type="PANTHER" id="PTHR34356">
    <property type="entry name" value="ANTIGENIC HEAT-STABLE PROTEIN"/>
    <property type="match status" value="1"/>
</dbReference>
<sequence length="268" mass="29014">MESSGGGGNRPRVEDVISKLKDDGDFDALRLKIVRKIKENEDLRSQIILEVKQSAALNREGAVNLKPRQLSDAIHEEIGNKVMGHISDELWRIIRSSDGMRDEIRESVRSVYNKLMNPRQEETNGLPTLTSRQSVNDGEAISRQAGSSLSIVPPSKEPLEPPGFAPQAHGPYEAAISSDDEPTEPPGFFTTFIQAQSENSSKEEPEEPPAAGGQAPEHRKEELRSSPASSPASDGDGATPPGFAHLQRADHVAAPSDEEDPDVPPGFG</sequence>
<protein>
    <submittedName>
        <fullName evidence="2">Uncharacterized protein</fullName>
    </submittedName>
</protein>
<dbReference type="OrthoDB" id="784699at2759"/>
<dbReference type="EMBL" id="LR746273">
    <property type="protein sequence ID" value="CAA7403486.1"/>
    <property type="molecule type" value="Genomic_DNA"/>
</dbReference>
<dbReference type="AlphaFoldDB" id="A0A7I8L1M0"/>
<name>A0A7I8L1M0_SPIIN</name>
<reference evidence="2" key="1">
    <citation type="submission" date="2020-02" db="EMBL/GenBank/DDBJ databases">
        <authorList>
            <person name="Scholz U."/>
            <person name="Mascher M."/>
            <person name="Fiebig A."/>
        </authorList>
    </citation>
    <scope>NUCLEOTIDE SEQUENCE</scope>
</reference>
<organism evidence="2 3">
    <name type="scientific">Spirodela intermedia</name>
    <name type="common">Intermediate duckweed</name>
    <dbReference type="NCBI Taxonomy" id="51605"/>
    <lineage>
        <taxon>Eukaryota</taxon>
        <taxon>Viridiplantae</taxon>
        <taxon>Streptophyta</taxon>
        <taxon>Embryophyta</taxon>
        <taxon>Tracheophyta</taxon>
        <taxon>Spermatophyta</taxon>
        <taxon>Magnoliopsida</taxon>
        <taxon>Liliopsida</taxon>
        <taxon>Araceae</taxon>
        <taxon>Lemnoideae</taxon>
        <taxon>Spirodela</taxon>
    </lineage>
</organism>
<keyword evidence="3" id="KW-1185">Reference proteome</keyword>
<evidence type="ECO:0000313" key="2">
    <source>
        <dbReference type="EMBL" id="CAA7403486.1"/>
    </source>
</evidence>